<dbReference type="AlphaFoldDB" id="A0A085LQN3"/>
<protein>
    <submittedName>
        <fullName evidence="1">Uncharacterized protein</fullName>
    </submittedName>
</protein>
<evidence type="ECO:0000313" key="2">
    <source>
        <dbReference type="Proteomes" id="UP000030764"/>
    </source>
</evidence>
<reference evidence="1 2" key="1">
    <citation type="journal article" date="2014" name="Nat. Genet.">
        <title>Genome and transcriptome of the porcine whipworm Trichuris suis.</title>
        <authorList>
            <person name="Jex A.R."/>
            <person name="Nejsum P."/>
            <person name="Schwarz E.M."/>
            <person name="Hu L."/>
            <person name="Young N.D."/>
            <person name="Hall R.S."/>
            <person name="Korhonen P.K."/>
            <person name="Liao S."/>
            <person name="Thamsborg S."/>
            <person name="Xia J."/>
            <person name="Xu P."/>
            <person name="Wang S."/>
            <person name="Scheerlinck J.P."/>
            <person name="Hofmann A."/>
            <person name="Sternberg P.W."/>
            <person name="Wang J."/>
            <person name="Gasser R.B."/>
        </authorList>
    </citation>
    <scope>NUCLEOTIDE SEQUENCE [LARGE SCALE GENOMIC DNA]</scope>
    <source>
        <strain evidence="1">DCEP-RM93M</strain>
    </source>
</reference>
<name>A0A085LQN3_9BILA</name>
<dbReference type="EMBL" id="KL363333">
    <property type="protein sequence ID" value="KFD47279.1"/>
    <property type="molecule type" value="Genomic_DNA"/>
</dbReference>
<proteinExistence type="predicted"/>
<keyword evidence="2" id="KW-1185">Reference proteome</keyword>
<sequence>MKTEEMSSGPKDTSSFKCYNSSMHSNLAALLNRLTALMQSLEPGVEPGSIAWKATMLTATPSTPWQSSATAYVGCLNQSLTQLRRCSYFSYILQFDTVDGAVVSVITSYGTDSCNYGFLACRLDSKCYCVDRESNPDRLLGRQPC</sequence>
<gene>
    <name evidence="1" type="ORF">M513_11832</name>
</gene>
<dbReference type="Proteomes" id="UP000030764">
    <property type="component" value="Unassembled WGS sequence"/>
</dbReference>
<organism evidence="1 2">
    <name type="scientific">Trichuris suis</name>
    <name type="common">pig whipworm</name>
    <dbReference type="NCBI Taxonomy" id="68888"/>
    <lineage>
        <taxon>Eukaryota</taxon>
        <taxon>Metazoa</taxon>
        <taxon>Ecdysozoa</taxon>
        <taxon>Nematoda</taxon>
        <taxon>Enoplea</taxon>
        <taxon>Dorylaimia</taxon>
        <taxon>Trichinellida</taxon>
        <taxon>Trichuridae</taxon>
        <taxon>Trichuris</taxon>
    </lineage>
</organism>
<evidence type="ECO:0000313" key="1">
    <source>
        <dbReference type="EMBL" id="KFD47279.1"/>
    </source>
</evidence>
<accession>A0A085LQN3</accession>